<evidence type="ECO:0000259" key="5">
    <source>
        <dbReference type="SMART" id="SM01005"/>
    </source>
</evidence>
<dbReference type="Gene3D" id="2.40.37.10">
    <property type="entry name" value="Lyase, Ornithine Decarboxylase, Chain A, domain 1"/>
    <property type="match status" value="1"/>
</dbReference>
<dbReference type="EMBL" id="JBHMAF010000105">
    <property type="protein sequence ID" value="MFB9759964.1"/>
    <property type="molecule type" value="Genomic_DNA"/>
</dbReference>
<gene>
    <name evidence="6" type="primary">alr</name>
    <name evidence="6" type="ORF">ACFFMS_16470</name>
</gene>
<dbReference type="InterPro" id="IPR009006">
    <property type="entry name" value="Ala_racemase/Decarboxylase_C"/>
</dbReference>
<sequence>MFYRDTWVEVNLDAIYTNVANAKHHVGEGTEVIAAVKANAYGHGYVPVAKTALEAGASRLAVAFLDEALLLRKEGITAPILVLGASRPEDAAIAAEYNIALTVFRSEWLERVKQGKDFSSPLSLHFKFDTGMGRLGIQTEEELASCLGAIEDSPFFFLEGAYTHFATADSVDVSYFEGQYARFLQQLEWMKERDVHPPLIHCANSAASLRFSQCIFNTVRIGIAMYGLTPSPEINHLLPYPLQEAFSLHSKITHVKQVKIGSGISYGATYKAKEKEWIATVPVGYADGWIRKMQGFEVLADGHRVPIVGRVCMDQFMVRLPHELPVGTKITLLGKQNRECVSIDDAAAHAETINYEIPCLISFRVPRVYIKNGAVFQTDNILVDSEKF</sequence>
<keyword evidence="2 4" id="KW-0663">Pyridoxal phosphate</keyword>
<comment type="pathway">
    <text evidence="4">Amino-acid biosynthesis; D-alanine biosynthesis; D-alanine from L-alanine: step 1/1.</text>
</comment>
<feature type="active site" description="Proton acceptor; specific for L-alanine" evidence="4">
    <location>
        <position position="266"/>
    </location>
</feature>
<keyword evidence="3 4" id="KW-0413">Isomerase</keyword>
<dbReference type="SUPFAM" id="SSF50621">
    <property type="entry name" value="Alanine racemase C-terminal domain-like"/>
    <property type="match status" value="1"/>
</dbReference>
<evidence type="ECO:0000256" key="3">
    <source>
        <dbReference type="ARBA" id="ARBA00023235"/>
    </source>
</evidence>
<dbReference type="SMART" id="SM01005">
    <property type="entry name" value="Ala_racemase_C"/>
    <property type="match status" value="1"/>
</dbReference>
<dbReference type="GO" id="GO:0008784">
    <property type="term" value="F:alanine racemase activity"/>
    <property type="evidence" value="ECO:0007669"/>
    <property type="project" value="UniProtKB-EC"/>
</dbReference>
<comment type="caution">
    <text evidence="6">The sequence shown here is derived from an EMBL/GenBank/DDBJ whole genome shotgun (WGS) entry which is preliminary data.</text>
</comment>
<evidence type="ECO:0000313" key="7">
    <source>
        <dbReference type="Proteomes" id="UP001589609"/>
    </source>
</evidence>
<keyword evidence="6" id="KW-0449">Lipoprotein</keyword>
<feature type="binding site" evidence="4">
    <location>
        <position position="313"/>
    </location>
    <ligand>
        <name>substrate</name>
    </ligand>
</feature>
<feature type="active site" description="Proton acceptor; specific for D-alanine" evidence="4">
    <location>
        <position position="37"/>
    </location>
</feature>
<comment type="cofactor">
    <cofactor evidence="1 4">
        <name>pyridoxal 5'-phosphate</name>
        <dbReference type="ChEBI" id="CHEBI:597326"/>
    </cofactor>
</comment>
<dbReference type="Proteomes" id="UP001589609">
    <property type="component" value="Unassembled WGS sequence"/>
</dbReference>
<dbReference type="InterPro" id="IPR001608">
    <property type="entry name" value="Ala_racemase_N"/>
</dbReference>
<reference evidence="6 7" key="1">
    <citation type="submission" date="2024-09" db="EMBL/GenBank/DDBJ databases">
        <authorList>
            <person name="Sun Q."/>
            <person name="Mori K."/>
        </authorList>
    </citation>
    <scope>NUCLEOTIDE SEQUENCE [LARGE SCALE GENOMIC DNA]</scope>
    <source>
        <strain evidence="6 7">JCM 11201</strain>
    </source>
</reference>
<dbReference type="Gene3D" id="3.20.20.10">
    <property type="entry name" value="Alanine racemase"/>
    <property type="match status" value="1"/>
</dbReference>
<comment type="catalytic activity">
    <reaction evidence="4">
        <text>L-alanine = D-alanine</text>
        <dbReference type="Rhea" id="RHEA:20249"/>
        <dbReference type="ChEBI" id="CHEBI:57416"/>
        <dbReference type="ChEBI" id="CHEBI:57972"/>
        <dbReference type="EC" id="5.1.1.1"/>
    </reaction>
</comment>
<dbReference type="InterPro" id="IPR020622">
    <property type="entry name" value="Ala_racemase_pyridoxalP-BS"/>
</dbReference>
<dbReference type="Pfam" id="PF01168">
    <property type="entry name" value="Ala_racemase_N"/>
    <property type="match status" value="1"/>
</dbReference>
<comment type="function">
    <text evidence="4">Catalyzes the interconversion of L-alanine and D-alanine. May also act on other amino acids.</text>
</comment>
<dbReference type="PROSITE" id="PS00395">
    <property type="entry name" value="ALANINE_RACEMASE"/>
    <property type="match status" value="1"/>
</dbReference>
<evidence type="ECO:0000256" key="2">
    <source>
        <dbReference type="ARBA" id="ARBA00022898"/>
    </source>
</evidence>
<proteinExistence type="inferred from homology"/>
<dbReference type="InterPro" id="IPR000821">
    <property type="entry name" value="Ala_racemase"/>
</dbReference>
<evidence type="ECO:0000256" key="1">
    <source>
        <dbReference type="ARBA" id="ARBA00001933"/>
    </source>
</evidence>
<name>A0ABV5WH74_9BACI</name>
<feature type="binding site" evidence="4">
    <location>
        <position position="134"/>
    </location>
    <ligand>
        <name>substrate</name>
    </ligand>
</feature>
<protein>
    <recommendedName>
        <fullName evidence="4">Alanine racemase</fullName>
        <ecNumber evidence="4">5.1.1.1</ecNumber>
    </recommendedName>
</protein>
<dbReference type="InterPro" id="IPR029066">
    <property type="entry name" value="PLP-binding_barrel"/>
</dbReference>
<dbReference type="PRINTS" id="PR00992">
    <property type="entry name" value="ALARACEMASE"/>
</dbReference>
<dbReference type="InterPro" id="IPR011079">
    <property type="entry name" value="Ala_racemase_C"/>
</dbReference>
<dbReference type="PANTHER" id="PTHR30511">
    <property type="entry name" value="ALANINE RACEMASE"/>
    <property type="match status" value="1"/>
</dbReference>
<dbReference type="NCBIfam" id="TIGR00492">
    <property type="entry name" value="alr"/>
    <property type="match status" value="1"/>
</dbReference>
<accession>A0ABV5WH74</accession>
<feature type="domain" description="Alanine racemase C-terminal" evidence="5">
    <location>
        <begin position="245"/>
        <end position="370"/>
    </location>
</feature>
<comment type="similarity">
    <text evidence="4">Belongs to the alanine racemase family.</text>
</comment>
<dbReference type="SUPFAM" id="SSF51419">
    <property type="entry name" value="PLP-binding barrel"/>
    <property type="match status" value="1"/>
</dbReference>
<dbReference type="Pfam" id="PF00842">
    <property type="entry name" value="Ala_racemase_C"/>
    <property type="match status" value="1"/>
</dbReference>
<evidence type="ECO:0000256" key="4">
    <source>
        <dbReference type="HAMAP-Rule" id="MF_01201"/>
    </source>
</evidence>
<dbReference type="EC" id="5.1.1.1" evidence="4"/>
<dbReference type="PANTHER" id="PTHR30511:SF0">
    <property type="entry name" value="ALANINE RACEMASE, CATABOLIC-RELATED"/>
    <property type="match status" value="1"/>
</dbReference>
<organism evidence="6 7">
    <name type="scientific">Ectobacillus funiculus</name>
    <dbReference type="NCBI Taxonomy" id="137993"/>
    <lineage>
        <taxon>Bacteria</taxon>
        <taxon>Bacillati</taxon>
        <taxon>Bacillota</taxon>
        <taxon>Bacilli</taxon>
        <taxon>Bacillales</taxon>
        <taxon>Bacillaceae</taxon>
        <taxon>Ectobacillus</taxon>
    </lineage>
</organism>
<feature type="modified residue" description="N6-(pyridoxal phosphate)lysine" evidence="4">
    <location>
        <position position="37"/>
    </location>
</feature>
<dbReference type="HAMAP" id="MF_01201">
    <property type="entry name" value="Ala_racemase"/>
    <property type="match status" value="1"/>
</dbReference>
<dbReference type="CDD" id="cd00430">
    <property type="entry name" value="PLPDE_III_AR"/>
    <property type="match status" value="1"/>
</dbReference>
<keyword evidence="7" id="KW-1185">Reference proteome</keyword>
<evidence type="ECO:0000313" key="6">
    <source>
        <dbReference type="EMBL" id="MFB9759964.1"/>
    </source>
</evidence>